<dbReference type="InterPro" id="IPR000719">
    <property type="entry name" value="Prot_kinase_dom"/>
</dbReference>
<feature type="transmembrane region" description="Helical" evidence="13">
    <location>
        <begin position="405"/>
        <end position="427"/>
    </location>
</feature>
<keyword evidence="8 12" id="KW-0067">ATP-binding</keyword>
<dbReference type="SMART" id="SM00220">
    <property type="entry name" value="S_TKc"/>
    <property type="match status" value="1"/>
</dbReference>
<gene>
    <name evidence="15" type="ORF">ACFL6M_02710</name>
</gene>
<dbReference type="SMART" id="SM00028">
    <property type="entry name" value="TPR"/>
    <property type="match status" value="10"/>
</dbReference>
<proteinExistence type="inferred from homology"/>
<dbReference type="Gene3D" id="3.30.200.20">
    <property type="entry name" value="Phosphorylase Kinase, domain 1"/>
    <property type="match status" value="1"/>
</dbReference>
<feature type="binding site" evidence="12">
    <location>
        <position position="117"/>
    </location>
    <ligand>
        <name>ATP</name>
        <dbReference type="ChEBI" id="CHEBI:30616"/>
    </ligand>
</feature>
<dbReference type="Proteomes" id="UP001593833">
    <property type="component" value="Unassembled WGS sequence"/>
</dbReference>
<evidence type="ECO:0000256" key="1">
    <source>
        <dbReference type="ARBA" id="ARBA00004245"/>
    </source>
</evidence>
<evidence type="ECO:0000256" key="9">
    <source>
        <dbReference type="ARBA" id="ARBA00023054"/>
    </source>
</evidence>
<evidence type="ECO:0000259" key="14">
    <source>
        <dbReference type="PROSITE" id="PS50011"/>
    </source>
</evidence>
<keyword evidence="6 12" id="KW-0547">Nucleotide-binding</keyword>
<keyword evidence="4" id="KW-0493">Microtubule</keyword>
<evidence type="ECO:0000256" key="2">
    <source>
        <dbReference type="ARBA" id="ARBA00009622"/>
    </source>
</evidence>
<keyword evidence="13" id="KW-0472">Membrane</keyword>
<keyword evidence="10" id="KW-0505">Motor protein</keyword>
<sequence>MDSKRFERIREIVIAALELAPAERAAYLEEACRGDSDLKTEVESLLAQDDGEARIVRTGGVALELDDDLGALVEEVHDKTLPKQIGGYEIVGMLGEGGMGVVYEAVQQSTQRPVALKVARGGTYLDEHQIKLFQREIRTLALLKHPRIAAVYEAGRTEEGRHFFAMELVRGVPLDEYLRSQGRQSSIGRREIRARLALFLKICDAITYAHQRGVIHRDLKPSNILVVRRGQVDDAISADRSTDGEDIKILDFGLARMTDADVTITTMVKDVRKIQGTLAYMSPEQAQGNPDEIDLRSDVYALGVVLYEMLTGERPYDIQRNMIHEAIRVICEEAPRRPSSTVRVLRGDVETIALKALEKEPGRRYQTVLGLAEDIQRFMSNQPILARSPSATYQFRKLVARHKGLFAFATTLFILLAVFGIIMSVLFESQRRETRKADRINAFLQEMLSSVKPAEMGREVTVREVLDETAMGIATGLEEEPEVQAAVRATIGNTYAALGEYEAAEPLLVTALNDRRRVLGDKHRDVANSLSDYANLKHFVGEYAQAESLHRAALEMRTDIFGDDHPAVAASLQDLGLSLKFQSNYAVAESLFHEALAMRRRHQGPEHPEIARILNHMAAALSGQGRLDEAEISLREGLAMRERLFGEEHPDVATSTSDLAYLLGMKGKYEEAISLTREAQTLWVKILGEEHPTVARNLNNLAYWLSCNGKQAEAERYHRECLAMRRKLLDEDHPDVVGSINNLAVTLIYQAKYTEAEPHAREALRLFKKLLGEEHEYVATALNNVGYVLMSQDKYPEAEPFFLDALALQRKIHGEKHHGVALALCNLGVLYHQYGRRAEAEPLLREALAMRREVLGDEHDSVGETLARIASILLDRDQNEEAEPLLRESVSIYEKAQNTGPWTYGIRSMLGVCLARLDQRAEAESLLAESRAILIELPRVGWACRLEFQRAAAVYEAWGDSKTAELYREALKRLQN</sequence>
<evidence type="ECO:0000256" key="12">
    <source>
        <dbReference type="PROSITE-ProRule" id="PRU10141"/>
    </source>
</evidence>
<dbReference type="Pfam" id="PF00069">
    <property type="entry name" value="Pkinase"/>
    <property type="match status" value="1"/>
</dbReference>
<protein>
    <submittedName>
        <fullName evidence="15">Tetratricopeptide repeat protein</fullName>
    </submittedName>
</protein>
<dbReference type="PROSITE" id="PS00108">
    <property type="entry name" value="PROTEIN_KINASE_ST"/>
    <property type="match status" value="1"/>
</dbReference>
<name>A0ABV6YJJ2_UNCEI</name>
<evidence type="ECO:0000256" key="5">
    <source>
        <dbReference type="ARBA" id="ARBA00022737"/>
    </source>
</evidence>
<evidence type="ECO:0000256" key="8">
    <source>
        <dbReference type="ARBA" id="ARBA00022840"/>
    </source>
</evidence>
<dbReference type="InterPro" id="IPR017441">
    <property type="entry name" value="Protein_kinase_ATP_BS"/>
</dbReference>
<dbReference type="Gene3D" id="1.10.510.10">
    <property type="entry name" value="Transferase(Phosphotransferase) domain 1"/>
    <property type="match status" value="1"/>
</dbReference>
<keyword evidence="9" id="KW-0175">Coiled coil</keyword>
<evidence type="ECO:0000256" key="7">
    <source>
        <dbReference type="ARBA" id="ARBA00022803"/>
    </source>
</evidence>
<dbReference type="InterPro" id="IPR002151">
    <property type="entry name" value="Kinesin_light"/>
</dbReference>
<dbReference type="PROSITE" id="PS00107">
    <property type="entry name" value="PROTEIN_KINASE_ATP"/>
    <property type="match status" value="1"/>
</dbReference>
<dbReference type="PROSITE" id="PS50011">
    <property type="entry name" value="PROTEIN_KINASE_DOM"/>
    <property type="match status" value="1"/>
</dbReference>
<dbReference type="Pfam" id="PF13424">
    <property type="entry name" value="TPR_12"/>
    <property type="match status" value="3"/>
</dbReference>
<dbReference type="SUPFAM" id="SSF56112">
    <property type="entry name" value="Protein kinase-like (PK-like)"/>
    <property type="match status" value="1"/>
</dbReference>
<dbReference type="PANTHER" id="PTHR45783:SF3">
    <property type="entry name" value="KINESIN LIGHT CHAIN"/>
    <property type="match status" value="1"/>
</dbReference>
<keyword evidence="13" id="KW-1133">Transmembrane helix</keyword>
<evidence type="ECO:0000256" key="13">
    <source>
        <dbReference type="SAM" id="Phobius"/>
    </source>
</evidence>
<dbReference type="SUPFAM" id="SSF48452">
    <property type="entry name" value="TPR-like"/>
    <property type="match status" value="4"/>
</dbReference>
<keyword evidence="5" id="KW-0677">Repeat</keyword>
<dbReference type="CDD" id="cd14014">
    <property type="entry name" value="STKc_PknB_like"/>
    <property type="match status" value="1"/>
</dbReference>
<keyword evidence="13" id="KW-0812">Transmembrane</keyword>
<keyword evidence="3" id="KW-0963">Cytoplasm</keyword>
<comment type="caution">
    <text evidence="15">The sequence shown here is derived from an EMBL/GenBank/DDBJ whole genome shotgun (WGS) entry which is preliminary data.</text>
</comment>
<dbReference type="Pfam" id="PF13374">
    <property type="entry name" value="TPR_10"/>
    <property type="match status" value="3"/>
</dbReference>
<evidence type="ECO:0000256" key="3">
    <source>
        <dbReference type="ARBA" id="ARBA00022490"/>
    </source>
</evidence>
<organism evidence="15 16">
    <name type="scientific">Eiseniibacteriota bacterium</name>
    <dbReference type="NCBI Taxonomy" id="2212470"/>
    <lineage>
        <taxon>Bacteria</taxon>
        <taxon>Candidatus Eiseniibacteriota</taxon>
    </lineage>
</organism>
<evidence type="ECO:0000313" key="15">
    <source>
        <dbReference type="EMBL" id="MFC1572489.1"/>
    </source>
</evidence>
<dbReference type="InterPro" id="IPR011990">
    <property type="entry name" value="TPR-like_helical_dom_sf"/>
</dbReference>
<keyword evidence="7" id="KW-0802">TPR repeat</keyword>
<comment type="similarity">
    <text evidence="2">Belongs to the kinesin light chain family.</text>
</comment>
<feature type="domain" description="Protein kinase" evidence="14">
    <location>
        <begin position="88"/>
        <end position="379"/>
    </location>
</feature>
<evidence type="ECO:0000256" key="11">
    <source>
        <dbReference type="ARBA" id="ARBA00023212"/>
    </source>
</evidence>
<evidence type="ECO:0000313" key="16">
    <source>
        <dbReference type="Proteomes" id="UP001593833"/>
    </source>
</evidence>
<accession>A0ABV6YJJ2</accession>
<dbReference type="InterPro" id="IPR011009">
    <property type="entry name" value="Kinase-like_dom_sf"/>
</dbReference>
<dbReference type="InterPro" id="IPR019734">
    <property type="entry name" value="TPR_rpt"/>
</dbReference>
<dbReference type="InterPro" id="IPR008271">
    <property type="entry name" value="Ser/Thr_kinase_AS"/>
</dbReference>
<keyword evidence="11" id="KW-0206">Cytoskeleton</keyword>
<evidence type="ECO:0000256" key="6">
    <source>
        <dbReference type="ARBA" id="ARBA00022741"/>
    </source>
</evidence>
<evidence type="ECO:0000256" key="10">
    <source>
        <dbReference type="ARBA" id="ARBA00023175"/>
    </source>
</evidence>
<dbReference type="PANTHER" id="PTHR45783">
    <property type="entry name" value="KINESIN LIGHT CHAIN"/>
    <property type="match status" value="1"/>
</dbReference>
<evidence type="ECO:0000256" key="4">
    <source>
        <dbReference type="ARBA" id="ARBA00022701"/>
    </source>
</evidence>
<reference evidence="15 16" key="1">
    <citation type="submission" date="2024-09" db="EMBL/GenBank/DDBJ databases">
        <authorList>
            <person name="D'Angelo T."/>
        </authorList>
    </citation>
    <scope>NUCLEOTIDE SEQUENCE [LARGE SCALE GENOMIC DNA]</scope>
    <source>
        <strain evidence="15">SAG AM-320-E07</strain>
    </source>
</reference>
<comment type="subcellular location">
    <subcellularLocation>
        <location evidence="1">Cytoplasm</location>
        <location evidence="1">Cytoskeleton</location>
    </subcellularLocation>
</comment>
<dbReference type="Gene3D" id="1.25.40.10">
    <property type="entry name" value="Tetratricopeptide repeat domain"/>
    <property type="match status" value="3"/>
</dbReference>
<dbReference type="EMBL" id="JBHPKH010000018">
    <property type="protein sequence ID" value="MFC1572489.1"/>
    <property type="molecule type" value="Genomic_DNA"/>
</dbReference>
<dbReference type="PRINTS" id="PR00381">
    <property type="entry name" value="KINESINLIGHT"/>
</dbReference>
<keyword evidence="16" id="KW-1185">Reference proteome</keyword>